<dbReference type="STRING" id="929556.Solca_2396"/>
<keyword evidence="1" id="KW-0812">Transmembrane</keyword>
<accession>H8KUL3</accession>
<feature type="transmembrane region" description="Helical" evidence="1">
    <location>
        <begin position="154"/>
        <end position="173"/>
    </location>
</feature>
<evidence type="ECO:0000313" key="3">
    <source>
        <dbReference type="EMBL" id="AFD07437.1"/>
    </source>
</evidence>
<dbReference type="HOGENOM" id="CLU_854528_0_0_10"/>
<evidence type="ECO:0000256" key="1">
    <source>
        <dbReference type="SAM" id="Phobius"/>
    </source>
</evidence>
<dbReference type="Proteomes" id="UP000007590">
    <property type="component" value="Chromosome"/>
</dbReference>
<keyword evidence="4" id="KW-1185">Reference proteome</keyword>
<feature type="transmembrane region" description="Helical" evidence="1">
    <location>
        <begin position="178"/>
        <end position="197"/>
    </location>
</feature>
<feature type="transmembrane region" description="Helical" evidence="1">
    <location>
        <begin position="329"/>
        <end position="350"/>
    </location>
</feature>
<keyword evidence="1" id="KW-0472">Membrane</keyword>
<protein>
    <recommendedName>
        <fullName evidence="2">DUF2157 domain-containing protein</fullName>
    </recommendedName>
</protein>
<organism evidence="3 4">
    <name type="scientific">Solitalea canadensis (strain ATCC 29591 / DSM 3403 / JCM 21819 / LMG 8368 / NBRC 15130 / NCIMB 12057 / USAM 9D)</name>
    <name type="common">Flexibacter canadensis</name>
    <dbReference type="NCBI Taxonomy" id="929556"/>
    <lineage>
        <taxon>Bacteria</taxon>
        <taxon>Pseudomonadati</taxon>
        <taxon>Bacteroidota</taxon>
        <taxon>Sphingobacteriia</taxon>
        <taxon>Sphingobacteriales</taxon>
        <taxon>Sphingobacteriaceae</taxon>
        <taxon>Solitalea</taxon>
    </lineage>
</organism>
<dbReference type="KEGG" id="scn:Solca_2396"/>
<feature type="transmembrane region" description="Helical" evidence="1">
    <location>
        <begin position="64"/>
        <end position="81"/>
    </location>
</feature>
<name>H8KUL3_SOLCM</name>
<keyword evidence="1" id="KW-1133">Transmembrane helix</keyword>
<gene>
    <name evidence="3" type="ordered locus">Solca_2396</name>
</gene>
<dbReference type="Pfam" id="PF09925">
    <property type="entry name" value="DUF2157"/>
    <property type="match status" value="1"/>
</dbReference>
<evidence type="ECO:0000313" key="4">
    <source>
        <dbReference type="Proteomes" id="UP000007590"/>
    </source>
</evidence>
<feature type="transmembrane region" description="Helical" evidence="1">
    <location>
        <begin position="272"/>
        <end position="291"/>
    </location>
</feature>
<dbReference type="EMBL" id="CP003349">
    <property type="protein sequence ID" value="AFD07437.1"/>
    <property type="molecule type" value="Genomic_DNA"/>
</dbReference>
<reference evidence="3" key="1">
    <citation type="submission" date="2012-02" db="EMBL/GenBank/DDBJ databases">
        <title>The complete genome of Solitalea canadensis DSM 3403.</title>
        <authorList>
            <consortium name="US DOE Joint Genome Institute (JGI-PGF)"/>
            <person name="Lucas S."/>
            <person name="Copeland A."/>
            <person name="Lapidus A."/>
            <person name="Glavina del Rio T."/>
            <person name="Dalin E."/>
            <person name="Tice H."/>
            <person name="Bruce D."/>
            <person name="Goodwin L."/>
            <person name="Pitluck S."/>
            <person name="Peters L."/>
            <person name="Ovchinnikova G."/>
            <person name="Lu M."/>
            <person name="Kyrpides N."/>
            <person name="Mavromatis K."/>
            <person name="Ivanova N."/>
            <person name="Brettin T."/>
            <person name="Detter J.C."/>
            <person name="Han C."/>
            <person name="Larimer F."/>
            <person name="Land M."/>
            <person name="Hauser L."/>
            <person name="Markowitz V."/>
            <person name="Cheng J.-F."/>
            <person name="Hugenholtz P."/>
            <person name="Woyke T."/>
            <person name="Wu D."/>
            <person name="Spring S."/>
            <person name="Schroeder M."/>
            <person name="Kopitz M."/>
            <person name="Brambilla E."/>
            <person name="Klenk H.-P."/>
            <person name="Eisen J.A."/>
        </authorList>
    </citation>
    <scope>NUCLEOTIDE SEQUENCE</scope>
    <source>
        <strain evidence="3">DSM 3403</strain>
    </source>
</reference>
<feature type="domain" description="DUF2157" evidence="2">
    <location>
        <begin position="31"/>
        <end position="175"/>
    </location>
</feature>
<feature type="transmembrane region" description="Helical" evidence="1">
    <location>
        <begin position="128"/>
        <end position="148"/>
    </location>
</feature>
<proteinExistence type="predicted"/>
<dbReference type="InterPro" id="IPR018677">
    <property type="entry name" value="DUF2157"/>
</dbReference>
<evidence type="ECO:0000259" key="2">
    <source>
        <dbReference type="Pfam" id="PF09925"/>
    </source>
</evidence>
<dbReference type="AlphaFoldDB" id="H8KUL3"/>
<feature type="transmembrane region" description="Helical" evidence="1">
    <location>
        <begin position="209"/>
        <end position="227"/>
    </location>
</feature>
<dbReference type="eggNOG" id="ENOG502ZB8Y">
    <property type="taxonomic scope" value="Bacteria"/>
</dbReference>
<sequence length="359" mass="41234">MVLLKYTYIYFNKHPENINFNTSMNNQLAEKLHAEGLINDASFSKINERNSNPLFSVHWELKSLLYIGVMLLSSGLGVLVYKNIDTIGHQAILAFIAMVCGTGFWYCFKKKAPFSTEKVNSPNSFFDYVLLLSCLTFLTFVGYLQYVYTVFGTNYGMATFIPMVVLFFVAYYFDHLGVLSLAITNLALWMGLSITPTRFLQDNDFDSERIIYTALLLGVILLFAAYFSERQNIKKHFKFTYQNFGLHITFIALLAGYFYYYLSVYEVELSYYQPFAFAWLLILGALAYLYYIDSVKSKSFYFLLIITLYSYIAISCLAVRVFMAMDDIGAVYMAFMYFIGSAVGIVLFLINVNKKLKSA</sequence>
<feature type="transmembrane region" description="Helical" evidence="1">
    <location>
        <begin position="87"/>
        <end position="108"/>
    </location>
</feature>
<feature type="transmembrane region" description="Helical" evidence="1">
    <location>
        <begin position="300"/>
        <end position="323"/>
    </location>
</feature>
<feature type="transmembrane region" description="Helical" evidence="1">
    <location>
        <begin position="239"/>
        <end position="260"/>
    </location>
</feature>